<feature type="compositionally biased region" description="Polar residues" evidence="15">
    <location>
        <begin position="922"/>
        <end position="931"/>
    </location>
</feature>
<evidence type="ECO:0000256" key="9">
    <source>
        <dbReference type="ARBA" id="ARBA00022737"/>
    </source>
</evidence>
<dbReference type="PRINTS" id="PR00452">
    <property type="entry name" value="SH3DOMAIN"/>
</dbReference>
<feature type="compositionally biased region" description="Low complexity" evidence="15">
    <location>
        <begin position="784"/>
        <end position="822"/>
    </location>
</feature>
<accession>A0A6G1G0A3</accession>
<evidence type="ECO:0000256" key="8">
    <source>
        <dbReference type="ARBA" id="ARBA00022583"/>
    </source>
</evidence>
<dbReference type="GO" id="GO:0006897">
    <property type="term" value="P:endocytosis"/>
    <property type="evidence" value="ECO:0007669"/>
    <property type="project" value="UniProtKB-KW"/>
</dbReference>
<feature type="compositionally biased region" description="Pro residues" evidence="15">
    <location>
        <begin position="235"/>
        <end position="249"/>
    </location>
</feature>
<dbReference type="PROSITE" id="PS50002">
    <property type="entry name" value="SH3"/>
    <property type="match status" value="3"/>
</dbReference>
<dbReference type="InterPro" id="IPR056996">
    <property type="entry name" value="PH_SLA1"/>
</dbReference>
<feature type="compositionally biased region" description="Low complexity" evidence="15">
    <location>
        <begin position="932"/>
        <end position="955"/>
    </location>
</feature>
<keyword evidence="9" id="KW-0677">Repeat</keyword>
<feature type="compositionally biased region" description="Low complexity" evidence="15">
    <location>
        <begin position="830"/>
        <end position="848"/>
    </location>
</feature>
<dbReference type="GO" id="GO:0042802">
    <property type="term" value="F:identical protein binding"/>
    <property type="evidence" value="ECO:0007669"/>
    <property type="project" value="InterPro"/>
</dbReference>
<keyword evidence="8" id="KW-0254">Endocytosis</keyword>
<feature type="compositionally biased region" description="Basic and acidic residues" evidence="15">
    <location>
        <begin position="737"/>
        <end position="753"/>
    </location>
</feature>
<dbReference type="Pfam" id="PF00018">
    <property type="entry name" value="SH3_1"/>
    <property type="match status" value="3"/>
</dbReference>
<dbReference type="GO" id="GO:0043130">
    <property type="term" value="F:ubiquitin binding"/>
    <property type="evidence" value="ECO:0007669"/>
    <property type="project" value="InterPro"/>
</dbReference>
<feature type="compositionally biased region" description="Polar residues" evidence="15">
    <location>
        <begin position="1022"/>
        <end position="1034"/>
    </location>
</feature>
<organism evidence="17">
    <name type="scientific">Eremomyces bilateralis CBS 781.70</name>
    <dbReference type="NCBI Taxonomy" id="1392243"/>
    <lineage>
        <taxon>Eukaryota</taxon>
        <taxon>Fungi</taxon>
        <taxon>Dikarya</taxon>
        <taxon>Ascomycota</taxon>
        <taxon>Pezizomycotina</taxon>
        <taxon>Dothideomycetes</taxon>
        <taxon>Dothideomycetes incertae sedis</taxon>
        <taxon>Eremomycetales</taxon>
        <taxon>Eremomycetaceae</taxon>
        <taxon>Eremomyces</taxon>
    </lineage>
</organism>
<dbReference type="Gene3D" id="2.30.30.40">
    <property type="entry name" value="SH3 Domains"/>
    <property type="match status" value="3"/>
</dbReference>
<reference evidence="19" key="2">
    <citation type="submission" date="2020-04" db="EMBL/GenBank/DDBJ databases">
        <authorList>
            <consortium name="NCBI Genome Project"/>
        </authorList>
    </citation>
    <scope>NUCLEOTIDE SEQUENCE</scope>
    <source>
        <strain evidence="19">CBS 781.70</strain>
    </source>
</reference>
<feature type="compositionally biased region" description="Pro residues" evidence="15">
    <location>
        <begin position="1012"/>
        <end position="1021"/>
    </location>
</feature>
<comment type="subcellular location">
    <subcellularLocation>
        <location evidence="3">Cell membrane</location>
        <topology evidence="3">Peripheral membrane protein</topology>
        <orientation evidence="3">Cytoplasmic side</orientation>
    </subcellularLocation>
    <subcellularLocation>
        <location evidence="2">Cytoplasm</location>
        <location evidence="2">Cytoskeleton</location>
        <location evidence="2">Actin patch</location>
    </subcellularLocation>
    <subcellularLocation>
        <location evidence="1">Endosome membrane</location>
        <topology evidence="1">Peripheral membrane protein</topology>
        <orientation evidence="1">Cytoplasmic side</orientation>
    </subcellularLocation>
</comment>
<evidence type="ECO:0000313" key="17">
    <source>
        <dbReference type="EMBL" id="KAF1811356.1"/>
    </source>
</evidence>
<reference evidence="17 19" key="1">
    <citation type="submission" date="2020-01" db="EMBL/GenBank/DDBJ databases">
        <authorList>
            <consortium name="DOE Joint Genome Institute"/>
            <person name="Haridas S."/>
            <person name="Albert R."/>
            <person name="Binder M."/>
            <person name="Bloem J."/>
            <person name="Labutti K."/>
            <person name="Salamov A."/>
            <person name="Andreopoulos B."/>
            <person name="Baker S.E."/>
            <person name="Barry K."/>
            <person name="Bills G."/>
            <person name="Bluhm B.H."/>
            <person name="Cannon C."/>
            <person name="Castanera R."/>
            <person name="Culley D.E."/>
            <person name="Daum C."/>
            <person name="Ezra D."/>
            <person name="Gonzalez J.B."/>
            <person name="Henrissat B."/>
            <person name="Kuo A."/>
            <person name="Liang C."/>
            <person name="Lipzen A."/>
            <person name="Lutzoni F."/>
            <person name="Magnuson J."/>
            <person name="Mondo S."/>
            <person name="Nolan M."/>
            <person name="Ohm R."/>
            <person name="Pangilinan J."/>
            <person name="Park H.-J."/>
            <person name="Ramirez L."/>
            <person name="Alfaro M."/>
            <person name="Sun H."/>
            <person name="Tritt A."/>
            <person name="Yoshinaga Y."/>
            <person name="Zwiers L.-H."/>
            <person name="Turgeon B.G."/>
            <person name="Goodwin S.B."/>
            <person name="Spatafora J.W."/>
            <person name="Crous P.W."/>
            <person name="Grigoriev I.V."/>
        </authorList>
    </citation>
    <scope>NUCLEOTIDE SEQUENCE</scope>
    <source>
        <strain evidence="17 19">CBS 781.70</strain>
    </source>
</reference>
<evidence type="ECO:0000256" key="11">
    <source>
        <dbReference type="ARBA" id="ARBA00023136"/>
    </source>
</evidence>
<evidence type="ECO:0000256" key="7">
    <source>
        <dbReference type="ARBA" id="ARBA00022490"/>
    </source>
</evidence>
<dbReference type="GO" id="GO:0005886">
    <property type="term" value="C:plasma membrane"/>
    <property type="evidence" value="ECO:0007669"/>
    <property type="project" value="UniProtKB-SubCell"/>
</dbReference>
<feature type="region of interest" description="Disordered" evidence="15">
    <location>
        <begin position="125"/>
        <end position="271"/>
    </location>
</feature>
<reference evidence="19" key="3">
    <citation type="submission" date="2025-04" db="UniProtKB">
        <authorList>
            <consortium name="RefSeq"/>
        </authorList>
    </citation>
    <scope>IDENTIFICATION</scope>
    <source>
        <strain evidence="19">CBS 781.70</strain>
    </source>
</reference>
<dbReference type="AlphaFoldDB" id="A0A6G1G0A3"/>
<keyword evidence="7" id="KW-0963">Cytoplasm</keyword>
<dbReference type="GO" id="GO:0010008">
    <property type="term" value="C:endosome membrane"/>
    <property type="evidence" value="ECO:0007669"/>
    <property type="project" value="UniProtKB-SubCell"/>
</dbReference>
<proteinExistence type="inferred from homology"/>
<feature type="domain" description="SH3" evidence="16">
    <location>
        <begin position="2"/>
        <end position="69"/>
    </location>
</feature>
<evidence type="ECO:0000256" key="14">
    <source>
        <dbReference type="PROSITE-ProRule" id="PRU00192"/>
    </source>
</evidence>
<feature type="domain" description="SH3" evidence="16">
    <location>
        <begin position="396"/>
        <end position="458"/>
    </location>
</feature>
<dbReference type="GeneID" id="54421943"/>
<feature type="compositionally biased region" description="Pro residues" evidence="15">
    <location>
        <begin position="1067"/>
        <end position="1077"/>
    </location>
</feature>
<evidence type="ECO:0000256" key="12">
    <source>
        <dbReference type="ARBA" id="ARBA00023203"/>
    </source>
</evidence>
<keyword evidence="18" id="KW-1185">Reference proteome</keyword>
<feature type="domain" description="SH3" evidence="16">
    <location>
        <begin position="70"/>
        <end position="127"/>
    </location>
</feature>
<dbReference type="OrthoDB" id="26539at2759"/>
<dbReference type="CDD" id="cd11774">
    <property type="entry name" value="SH3_Sla1p_2"/>
    <property type="match status" value="1"/>
</dbReference>
<dbReference type="GO" id="GO:0030479">
    <property type="term" value="C:actin cortical patch"/>
    <property type="evidence" value="ECO:0007669"/>
    <property type="project" value="UniProtKB-SubCell"/>
</dbReference>
<dbReference type="Pfam" id="PF08226">
    <property type="entry name" value="DUF1720"/>
    <property type="match status" value="1"/>
</dbReference>
<dbReference type="SUPFAM" id="SSF50044">
    <property type="entry name" value="SH3-domain"/>
    <property type="match status" value="3"/>
</dbReference>
<dbReference type="Pfam" id="PF24081">
    <property type="entry name" value="PH_SLA1"/>
    <property type="match status" value="1"/>
</dbReference>
<evidence type="ECO:0000256" key="6">
    <source>
        <dbReference type="ARBA" id="ARBA00022443"/>
    </source>
</evidence>
<dbReference type="InterPro" id="IPR036028">
    <property type="entry name" value="SH3-like_dom_sf"/>
</dbReference>
<evidence type="ECO:0000256" key="10">
    <source>
        <dbReference type="ARBA" id="ARBA00022753"/>
    </source>
</evidence>
<sequence length="1128" mass="121321">MGFEGVYRAIYDYAPQGEGELEIQDGDLLFVLDKSADDGWWKAKKKAADEGEEEPEGLIPNNYVEEATASNKAKALYDYTRQTDEELSFTEESLLDVYDTSDPDWTLVGFNGEFGFVPSNYIEEAEDDEQAPPKPARPPAAPALPRAAPVEEPESIPPSPDTPTQSPAAALAGILAQKTGGGDDVASRYSAPARDSYARESRPVPPPPAEDEDAPPLPSRSVRFAEEEEDTPQLPRRPPSEVSPPPMSPMSPISPTFSPTESRSTPPPRNNFGGSFKLFNIYQVKSALGKEHKIKSVLGIDVRNCRIMVSEIDSGGGQKGKEQVWDGSHMTNYSIEGKRVFIVVIRPSHEFHIHAGNTETAEEITRMLGEISGAVRSQSELGPMAEILNAAQGNASRKKSGIVKFDFSPNDADEIAVQEGDHVEILDDRSSEEWWKVQNMRTGDEGVVPAQYVELTAGGLDTRSTVEKNRAEEERQARGASKRGHKKSENGSVGPGLPLPQRGSSLMRDDPSSRSGSQRKSKRGSTQGSSRAEKPNPAKVRQWTDRTESFKVDAEFLGLREGKIHLHKLNGVRIAVPVSKMSMVDIEYVEDATGVSLDEDKPLSEIRSKNSRRGSPTAGASIDRSAGSKYDWFDFFLACGVNPQICERYNQAFKRDQMGEETMEAINPQTLRTLGIKEGDILRIMKYLDSKFNRGEGGGANGSAGGLFSGPGGTLLNNTKKGRPAPPVETNNTVDADAFRLKDEKEAQPEDAKPTPIASGPPPPEKDNVGGFDDNAWEPRKSKSAVQVSSAPVSSPSPAVTGSLAELSLLSPPLQPTIAQPAQPSPPTAAPDQAVAPAQPAQPTGATPSLFDQLAQAPPQGLNVSRQRPAPPQQTTGNSLIAPPPARASSAPNAQQNAFQPPPLQPQLTGYHSGVIHAQPSGPGQSMIELNQQKMAQQYAQMQPQPTGFQPQFGPNGMPMSYPNAQFQQPQSTGFQPQPTGFQPQPTGFQPQPTGFQPQPTNLGNQSGSPFADPPRAPFQPQPTGFQSPSTYSPSPLHPQPTGINAFLPPALQPQPTGFQASQPTGFQPPPVPPIPQSQPAAQPLQPQKTGPPPPVRFGVAGQKKLAPQPTGRRANLSQATPNNPFGF</sequence>
<evidence type="ECO:0000259" key="16">
    <source>
        <dbReference type="PROSITE" id="PS50002"/>
    </source>
</evidence>
<keyword evidence="11" id="KW-0472">Membrane</keyword>
<dbReference type="CDD" id="cd11773">
    <property type="entry name" value="SH3_Sla1p_1"/>
    <property type="match status" value="1"/>
</dbReference>
<feature type="compositionally biased region" description="Gly residues" evidence="15">
    <location>
        <begin position="703"/>
        <end position="713"/>
    </location>
</feature>
<gene>
    <name evidence="17 19" type="ORF">P152DRAFT_474950</name>
</gene>
<dbReference type="PANTHER" id="PTHR48125">
    <property type="entry name" value="LP07818P1"/>
    <property type="match status" value="1"/>
</dbReference>
<evidence type="ECO:0000256" key="15">
    <source>
        <dbReference type="SAM" id="MobiDB-lite"/>
    </source>
</evidence>
<dbReference type="Gene3D" id="2.30.30.700">
    <property type="entry name" value="SLA1 homology domain 1"/>
    <property type="match status" value="1"/>
</dbReference>
<feature type="compositionally biased region" description="Low complexity" evidence="15">
    <location>
        <begin position="887"/>
        <end position="899"/>
    </location>
</feature>
<dbReference type="EMBL" id="ML975162">
    <property type="protein sequence ID" value="KAF1811356.1"/>
    <property type="molecule type" value="Genomic_DNA"/>
</dbReference>
<feature type="compositionally biased region" description="Low complexity" evidence="15">
    <location>
        <begin position="1078"/>
        <end position="1089"/>
    </location>
</feature>
<dbReference type="Pfam" id="PF03983">
    <property type="entry name" value="SHD1"/>
    <property type="match status" value="1"/>
</dbReference>
<dbReference type="InterPro" id="IPR035800">
    <property type="entry name" value="Sla1_SH3_1"/>
</dbReference>
<dbReference type="PANTHER" id="PTHR48125:SF12">
    <property type="entry name" value="AT HOOK TRANSCRIPTION FACTOR FAMILY-RELATED"/>
    <property type="match status" value="1"/>
</dbReference>
<feature type="region of interest" description="Disordered" evidence="15">
    <location>
        <begin position="459"/>
        <end position="545"/>
    </location>
</feature>
<evidence type="ECO:0000256" key="1">
    <source>
        <dbReference type="ARBA" id="ARBA00004125"/>
    </source>
</evidence>
<protein>
    <recommendedName>
        <fullName evidence="5">Actin cytoskeleton-regulatory complex protein SLA1</fullName>
    </recommendedName>
</protein>
<keyword evidence="6 14" id="KW-0728">SH3 domain</keyword>
<feature type="compositionally biased region" description="Polar residues" evidence="15">
    <location>
        <begin position="1116"/>
        <end position="1128"/>
    </location>
</feature>
<feature type="compositionally biased region" description="Basic and acidic residues" evidence="15">
    <location>
        <begin position="464"/>
        <end position="477"/>
    </location>
</feature>
<dbReference type="InterPro" id="IPR007131">
    <property type="entry name" value="SHD1"/>
</dbReference>
<feature type="region of interest" description="Disordered" evidence="15">
    <location>
        <begin position="703"/>
        <end position="1128"/>
    </location>
</feature>
<dbReference type="RefSeq" id="XP_033532987.1">
    <property type="nucleotide sequence ID" value="XM_033681373.1"/>
</dbReference>
<feature type="region of interest" description="Disordered" evidence="15">
    <location>
        <begin position="600"/>
        <end position="623"/>
    </location>
</feature>
<dbReference type="InterPro" id="IPR013182">
    <property type="entry name" value="DUF1720"/>
</dbReference>
<keyword evidence="10" id="KW-0967">Endosome</keyword>
<feature type="compositionally biased region" description="Polar residues" evidence="15">
    <location>
        <begin position="963"/>
        <end position="972"/>
    </location>
</feature>
<comment type="similarity">
    <text evidence="4">Belongs to the SLA1 family.</text>
</comment>
<feature type="compositionally biased region" description="Low complexity" evidence="15">
    <location>
        <begin position="973"/>
        <end position="1001"/>
    </location>
</feature>
<evidence type="ECO:0000256" key="3">
    <source>
        <dbReference type="ARBA" id="ARBA00004413"/>
    </source>
</evidence>
<dbReference type="InterPro" id="IPR001452">
    <property type="entry name" value="SH3_domain"/>
</dbReference>
<dbReference type="SMART" id="SM00326">
    <property type="entry name" value="SH3"/>
    <property type="match status" value="3"/>
</dbReference>
<feature type="compositionally biased region" description="Pro residues" evidence="15">
    <location>
        <begin position="132"/>
        <end position="142"/>
    </location>
</feature>
<dbReference type="Proteomes" id="UP000504638">
    <property type="component" value="Unplaced"/>
</dbReference>
<keyword evidence="13" id="KW-0206">Cytoskeleton</keyword>
<dbReference type="GO" id="GO:0003779">
    <property type="term" value="F:actin binding"/>
    <property type="evidence" value="ECO:0007669"/>
    <property type="project" value="UniProtKB-KW"/>
</dbReference>
<evidence type="ECO:0000313" key="19">
    <source>
        <dbReference type="RefSeq" id="XP_033532987.1"/>
    </source>
</evidence>
<dbReference type="InterPro" id="IPR013761">
    <property type="entry name" value="SAM/pointed_sf"/>
</dbReference>
<evidence type="ECO:0000256" key="5">
    <source>
        <dbReference type="ARBA" id="ARBA00020357"/>
    </source>
</evidence>
<dbReference type="Gene3D" id="1.10.150.50">
    <property type="entry name" value="Transcription Factor, Ets-1"/>
    <property type="match status" value="1"/>
</dbReference>
<evidence type="ECO:0000256" key="2">
    <source>
        <dbReference type="ARBA" id="ARBA00004134"/>
    </source>
</evidence>
<name>A0A6G1G0A3_9PEZI</name>
<feature type="compositionally biased region" description="Low complexity" evidence="15">
    <location>
        <begin position="250"/>
        <end position="264"/>
    </location>
</feature>
<evidence type="ECO:0000313" key="18">
    <source>
        <dbReference type="Proteomes" id="UP000504638"/>
    </source>
</evidence>
<keyword evidence="12" id="KW-0009">Actin-binding</keyword>
<evidence type="ECO:0000256" key="4">
    <source>
        <dbReference type="ARBA" id="ARBA00007948"/>
    </source>
</evidence>
<evidence type="ECO:0000256" key="13">
    <source>
        <dbReference type="ARBA" id="ARBA00023212"/>
    </source>
</evidence>
<feature type="compositionally biased region" description="Basic and acidic residues" evidence="15">
    <location>
        <begin position="531"/>
        <end position="545"/>
    </location>
</feature>
<dbReference type="GO" id="GO:0030674">
    <property type="term" value="F:protein-macromolecule adaptor activity"/>
    <property type="evidence" value="ECO:0007669"/>
    <property type="project" value="InterPro"/>
</dbReference>